<name>A0A0P6Y290_9CHLR</name>
<dbReference type="RefSeq" id="WP_062418013.1">
    <property type="nucleotide sequence ID" value="NZ_DF967974.1"/>
</dbReference>
<organism evidence="1 2">
    <name type="scientific">Levilinea saccharolytica</name>
    <dbReference type="NCBI Taxonomy" id="229921"/>
    <lineage>
        <taxon>Bacteria</taxon>
        <taxon>Bacillati</taxon>
        <taxon>Chloroflexota</taxon>
        <taxon>Anaerolineae</taxon>
        <taxon>Anaerolineales</taxon>
        <taxon>Anaerolineaceae</taxon>
        <taxon>Levilinea</taxon>
    </lineage>
</organism>
<gene>
    <name evidence="1" type="ORF">ADN01_00475</name>
</gene>
<dbReference type="STRING" id="229921.ADN01_00475"/>
<comment type="caution">
    <text evidence="1">The sequence shown here is derived from an EMBL/GenBank/DDBJ whole genome shotgun (WGS) entry which is preliminary data.</text>
</comment>
<dbReference type="Proteomes" id="UP000050501">
    <property type="component" value="Unassembled WGS sequence"/>
</dbReference>
<accession>A0A0P6Y290</accession>
<dbReference type="AlphaFoldDB" id="A0A0P6Y290"/>
<sequence>MTSFNFLSIAQDARRVTRGTPEMLAARQMERLNELVAFARAFSPFYAEKYRGLPDILSDPRQLPPVTKPELMEHFDKVITDPAVRKADVQKYVADLDNLGKPFQGKYMVWTTSGTTGMPGIFLEDKNWDTVITAVNVLRIGGEWYNWGVIKGMMAAGGKSASVFAGNGHFFGVTMLERQRRSNRSRAQRIQLIPVTLPIAEIVQRLNDLQPAMFAGYASALGLLAQEQLEGRLRIHPAIVISSAEPLSVENRALIQQAFGVPPRNNYGCSEGGVMGYECRQGRMHLNADWVLFEPVDAAYQPVPAGQLSDRTLITNLANRVMPIIRYELGDRVSLAEEPCACGITLPVVNVEGRTDEILRFAAPEGKTIPILPLALWSVIKETPGVLRFQAIQTAPEQIEIRLEAKNAAEDEPTWERVFANTRAFFASQGLSQVTITRAAEAPMRDPKSGKFRNIWKK</sequence>
<dbReference type="PANTHER" id="PTHR36932">
    <property type="entry name" value="CAPSULAR POLYSACCHARIDE BIOSYNTHESIS PROTEIN"/>
    <property type="match status" value="1"/>
</dbReference>
<dbReference type="InterPro" id="IPR042099">
    <property type="entry name" value="ANL_N_sf"/>
</dbReference>
<dbReference type="Gene3D" id="3.40.50.12780">
    <property type="entry name" value="N-terminal domain of ligase-like"/>
    <property type="match status" value="1"/>
</dbReference>
<keyword evidence="2" id="KW-1185">Reference proteome</keyword>
<dbReference type="SUPFAM" id="SSF56801">
    <property type="entry name" value="Acetyl-CoA synthetase-like"/>
    <property type="match status" value="1"/>
</dbReference>
<dbReference type="OrthoDB" id="580775at2"/>
<evidence type="ECO:0000313" key="1">
    <source>
        <dbReference type="EMBL" id="KPL91793.1"/>
    </source>
</evidence>
<protein>
    <recommendedName>
        <fullName evidence="3">Coenzyme F390 synthetase</fullName>
    </recommendedName>
</protein>
<reference evidence="1 2" key="1">
    <citation type="submission" date="2015-07" db="EMBL/GenBank/DDBJ databases">
        <title>Genome sequence of Levilinea saccharolytica DSM 16555.</title>
        <authorList>
            <person name="Hemp J."/>
            <person name="Ward L.M."/>
            <person name="Pace L.A."/>
            <person name="Fischer W.W."/>
        </authorList>
    </citation>
    <scope>NUCLEOTIDE SEQUENCE [LARGE SCALE GENOMIC DNA]</scope>
    <source>
        <strain evidence="1 2">KIBI-1</strain>
    </source>
</reference>
<dbReference type="InterPro" id="IPR053158">
    <property type="entry name" value="CapK_Type1_Caps_Biosynth"/>
</dbReference>
<evidence type="ECO:0008006" key="3">
    <source>
        <dbReference type="Google" id="ProtNLM"/>
    </source>
</evidence>
<proteinExistence type="predicted"/>
<evidence type="ECO:0000313" key="2">
    <source>
        <dbReference type="Proteomes" id="UP000050501"/>
    </source>
</evidence>
<dbReference type="PANTHER" id="PTHR36932:SF1">
    <property type="entry name" value="CAPSULAR POLYSACCHARIDE BIOSYNTHESIS PROTEIN"/>
    <property type="match status" value="1"/>
</dbReference>
<dbReference type="EMBL" id="LGCM01000002">
    <property type="protein sequence ID" value="KPL91793.1"/>
    <property type="molecule type" value="Genomic_DNA"/>
</dbReference>